<reference evidence="1" key="1">
    <citation type="journal article" date="2015" name="Nature">
        <title>Complex archaea that bridge the gap between prokaryotes and eukaryotes.</title>
        <authorList>
            <person name="Spang A."/>
            <person name="Saw J.H."/>
            <person name="Jorgensen S.L."/>
            <person name="Zaremba-Niedzwiedzka K."/>
            <person name="Martijn J."/>
            <person name="Lind A.E."/>
            <person name="van Eijk R."/>
            <person name="Schleper C."/>
            <person name="Guy L."/>
            <person name="Ettema T.J."/>
        </authorList>
    </citation>
    <scope>NUCLEOTIDE SEQUENCE</scope>
</reference>
<name>A0A0F9A4X8_9ZZZZ</name>
<protein>
    <submittedName>
        <fullName evidence="1">Uncharacterized protein</fullName>
    </submittedName>
</protein>
<dbReference type="EMBL" id="LAZR01047866">
    <property type="protein sequence ID" value="KKK93220.1"/>
    <property type="molecule type" value="Genomic_DNA"/>
</dbReference>
<sequence length="110" mass="12778">MAKYYDVDGNPKTLYTLVRDDPGWATSIIKHLEAEKEAQSCEVTKYREWFKENATNLAVHRIGGYEFVDFPDPVSEERKPHKGKPKLKKLETGPYDEVYEKGIKWLDENG</sequence>
<proteinExistence type="predicted"/>
<gene>
    <name evidence="1" type="ORF">LCGC14_2695070</name>
</gene>
<dbReference type="AlphaFoldDB" id="A0A0F9A4X8"/>
<comment type="caution">
    <text evidence="1">The sequence shown here is derived from an EMBL/GenBank/DDBJ whole genome shotgun (WGS) entry which is preliminary data.</text>
</comment>
<organism evidence="1">
    <name type="scientific">marine sediment metagenome</name>
    <dbReference type="NCBI Taxonomy" id="412755"/>
    <lineage>
        <taxon>unclassified sequences</taxon>
        <taxon>metagenomes</taxon>
        <taxon>ecological metagenomes</taxon>
    </lineage>
</organism>
<accession>A0A0F9A4X8</accession>
<evidence type="ECO:0000313" key="1">
    <source>
        <dbReference type="EMBL" id="KKK93220.1"/>
    </source>
</evidence>